<dbReference type="InterPro" id="IPR046623">
    <property type="entry name" value="DUF6536"/>
</dbReference>
<gene>
    <name evidence="4" type="ORF">QBC36DRAFT_301357</name>
</gene>
<dbReference type="Proteomes" id="UP001302321">
    <property type="component" value="Unassembled WGS sequence"/>
</dbReference>
<sequence>MEITIPPRDHGPSTFRYAWDENGEVTQMTRVRENHPSPLVTPRPIPGRQTIQWPFQSIITETEISSPTTTTHFHHHHHYHHRRATTATTWQPWRQRRRDSDGHSIARNLVPDYVVNYLRGETPETVSKRKYIHYGVGKEGKHPLPGSSHRHLQSRAAEFQGFYDSESSEGRRSGDSRGDQERLDFSNEKRGGSGGKALRNTLLVGWRAGVAFNTLVGFVILIAGFICLILAISKASLLGGGGGRLAIFTGSCAIATRIDWGLHAVINLFAVVLLAGAHYVFQVLSSPTRAEVDEAHRQWVWLDIGVPSFWNLRFIGRIRVMLAVVVLGAAVVTQIMYNAVIFTSQTAPDFKAAVVTDAFIRGASFSNATENNSGGLSRLEILGLQRQASSNEMTNLTRSECFVHLDRALETDLSAILLISNINSPSSLLQTAVGPRTNPFSSITTGRSIINYCLSAPLLQPKTCEVNLNASLLGVVALLNSFALVAGASILFKHHSRFSPLCTLGDAINSFLREPDTATQQSGSLLSKKQDVLAGRWRAGINEPAKYYIPTSHYWIKSLSFSHLATFLTIWAVIASLVIAALAISVCHDPEHLLTSFSSTSLSAKSLVTIPGDIPPAAAAMITSLPQLGLVLLYITTNNILTTYYVSHECSLFAVSPRPLRLSSPFPQGLQTSSLYLTLPRPLSWLLIFVFIALGFLLSQSFVLVSVTTSDITTNAIGLSGVGLLTLLSLLFILLLLVLGLGMRKAPAAGLQGWDLKGNPMVLEGGSCSAVIGARCHYHQFFVPGGDGTRDGTTITGGERRREQSIWKQELIWGVIKPGVGMEVGLCGFGRGDTQEGVGRLGVGRCYA</sequence>
<feature type="transmembrane region" description="Helical" evidence="2">
    <location>
        <begin position="470"/>
        <end position="492"/>
    </location>
</feature>
<feature type="region of interest" description="Disordered" evidence="1">
    <location>
        <begin position="162"/>
        <end position="193"/>
    </location>
</feature>
<evidence type="ECO:0000256" key="1">
    <source>
        <dbReference type="SAM" id="MobiDB-lite"/>
    </source>
</evidence>
<name>A0AAN6W8Q4_9PEZI</name>
<dbReference type="Pfam" id="PF20163">
    <property type="entry name" value="DUF6536"/>
    <property type="match status" value="1"/>
</dbReference>
<organism evidence="4 5">
    <name type="scientific">Triangularia setosa</name>
    <dbReference type="NCBI Taxonomy" id="2587417"/>
    <lineage>
        <taxon>Eukaryota</taxon>
        <taxon>Fungi</taxon>
        <taxon>Dikarya</taxon>
        <taxon>Ascomycota</taxon>
        <taxon>Pezizomycotina</taxon>
        <taxon>Sordariomycetes</taxon>
        <taxon>Sordariomycetidae</taxon>
        <taxon>Sordariales</taxon>
        <taxon>Podosporaceae</taxon>
        <taxon>Triangularia</taxon>
    </lineage>
</organism>
<keyword evidence="5" id="KW-1185">Reference proteome</keyword>
<keyword evidence="2" id="KW-0812">Transmembrane</keyword>
<evidence type="ECO:0000256" key="2">
    <source>
        <dbReference type="SAM" id="Phobius"/>
    </source>
</evidence>
<reference evidence="4" key="2">
    <citation type="submission" date="2023-05" db="EMBL/GenBank/DDBJ databases">
        <authorList>
            <consortium name="Lawrence Berkeley National Laboratory"/>
            <person name="Steindorff A."/>
            <person name="Hensen N."/>
            <person name="Bonometti L."/>
            <person name="Westerberg I."/>
            <person name="Brannstrom I.O."/>
            <person name="Guillou S."/>
            <person name="Cros-Aarteil S."/>
            <person name="Calhoun S."/>
            <person name="Haridas S."/>
            <person name="Kuo A."/>
            <person name="Mondo S."/>
            <person name="Pangilinan J."/>
            <person name="Riley R."/>
            <person name="Labutti K."/>
            <person name="Andreopoulos B."/>
            <person name="Lipzen A."/>
            <person name="Chen C."/>
            <person name="Yanf M."/>
            <person name="Daum C."/>
            <person name="Ng V."/>
            <person name="Clum A."/>
            <person name="Ohm R."/>
            <person name="Martin F."/>
            <person name="Silar P."/>
            <person name="Natvig D."/>
            <person name="Lalanne C."/>
            <person name="Gautier V."/>
            <person name="Ament-Velasquez S.L."/>
            <person name="Kruys A."/>
            <person name="Hutchinson M.I."/>
            <person name="Powell A.J."/>
            <person name="Barry K."/>
            <person name="Miller A.N."/>
            <person name="Grigoriev I.V."/>
            <person name="Debuchy R."/>
            <person name="Gladieux P."/>
            <person name="Thoren M.H."/>
            <person name="Johannesson H."/>
        </authorList>
    </citation>
    <scope>NUCLEOTIDE SEQUENCE</scope>
    <source>
        <strain evidence="4">CBS 892.96</strain>
    </source>
</reference>
<feature type="domain" description="DUF6536" evidence="3">
    <location>
        <begin position="206"/>
        <end position="360"/>
    </location>
</feature>
<feature type="transmembrane region" description="Helical" evidence="2">
    <location>
        <begin position="210"/>
        <end position="232"/>
    </location>
</feature>
<dbReference type="AlphaFoldDB" id="A0AAN6W8Q4"/>
<evidence type="ECO:0000313" key="4">
    <source>
        <dbReference type="EMBL" id="KAK4176172.1"/>
    </source>
</evidence>
<feature type="transmembrane region" description="Helical" evidence="2">
    <location>
        <begin position="564"/>
        <end position="586"/>
    </location>
</feature>
<comment type="caution">
    <text evidence="4">The sequence shown here is derived from an EMBL/GenBank/DDBJ whole genome shotgun (WGS) entry which is preliminary data.</text>
</comment>
<dbReference type="PANTHER" id="PTHR35395:SF1">
    <property type="entry name" value="DUF6536 DOMAIN-CONTAINING PROTEIN"/>
    <property type="match status" value="1"/>
</dbReference>
<feature type="transmembrane region" description="Helical" evidence="2">
    <location>
        <begin position="260"/>
        <end position="281"/>
    </location>
</feature>
<feature type="compositionally biased region" description="Basic and acidic residues" evidence="1">
    <location>
        <begin position="168"/>
        <end position="191"/>
    </location>
</feature>
<proteinExistence type="predicted"/>
<feature type="transmembrane region" description="Helical" evidence="2">
    <location>
        <begin position="614"/>
        <end position="635"/>
    </location>
</feature>
<feature type="transmembrane region" description="Helical" evidence="2">
    <location>
        <begin position="318"/>
        <end position="337"/>
    </location>
</feature>
<keyword evidence="2" id="KW-1133">Transmembrane helix</keyword>
<protein>
    <recommendedName>
        <fullName evidence="3">DUF6536 domain-containing protein</fullName>
    </recommendedName>
</protein>
<dbReference type="EMBL" id="MU866206">
    <property type="protein sequence ID" value="KAK4176172.1"/>
    <property type="molecule type" value="Genomic_DNA"/>
</dbReference>
<dbReference type="PANTHER" id="PTHR35395">
    <property type="entry name" value="DUF6536 DOMAIN-CONTAINING PROTEIN"/>
    <property type="match status" value="1"/>
</dbReference>
<reference evidence="4" key="1">
    <citation type="journal article" date="2023" name="Mol. Phylogenet. Evol.">
        <title>Genome-scale phylogeny and comparative genomics of the fungal order Sordariales.</title>
        <authorList>
            <person name="Hensen N."/>
            <person name="Bonometti L."/>
            <person name="Westerberg I."/>
            <person name="Brannstrom I.O."/>
            <person name="Guillou S."/>
            <person name="Cros-Aarteil S."/>
            <person name="Calhoun S."/>
            <person name="Haridas S."/>
            <person name="Kuo A."/>
            <person name="Mondo S."/>
            <person name="Pangilinan J."/>
            <person name="Riley R."/>
            <person name="LaButti K."/>
            <person name="Andreopoulos B."/>
            <person name="Lipzen A."/>
            <person name="Chen C."/>
            <person name="Yan M."/>
            <person name="Daum C."/>
            <person name="Ng V."/>
            <person name="Clum A."/>
            <person name="Steindorff A."/>
            <person name="Ohm R.A."/>
            <person name="Martin F."/>
            <person name="Silar P."/>
            <person name="Natvig D.O."/>
            <person name="Lalanne C."/>
            <person name="Gautier V."/>
            <person name="Ament-Velasquez S.L."/>
            <person name="Kruys A."/>
            <person name="Hutchinson M.I."/>
            <person name="Powell A.J."/>
            <person name="Barry K."/>
            <person name="Miller A.N."/>
            <person name="Grigoriev I.V."/>
            <person name="Debuchy R."/>
            <person name="Gladieux P."/>
            <person name="Hiltunen Thoren M."/>
            <person name="Johannesson H."/>
        </authorList>
    </citation>
    <scope>NUCLEOTIDE SEQUENCE</scope>
    <source>
        <strain evidence="4">CBS 892.96</strain>
    </source>
</reference>
<evidence type="ECO:0000313" key="5">
    <source>
        <dbReference type="Proteomes" id="UP001302321"/>
    </source>
</evidence>
<feature type="transmembrane region" description="Helical" evidence="2">
    <location>
        <begin position="683"/>
        <end position="705"/>
    </location>
</feature>
<keyword evidence="2" id="KW-0472">Membrane</keyword>
<feature type="transmembrane region" description="Helical" evidence="2">
    <location>
        <begin position="717"/>
        <end position="739"/>
    </location>
</feature>
<accession>A0AAN6W8Q4</accession>
<evidence type="ECO:0000259" key="3">
    <source>
        <dbReference type="Pfam" id="PF20163"/>
    </source>
</evidence>